<keyword evidence="5" id="KW-0539">Nucleus</keyword>
<feature type="region of interest" description="Disordered" evidence="6">
    <location>
        <begin position="169"/>
        <end position="199"/>
    </location>
</feature>
<feature type="domain" description="Origin recognition complex subunit 3 winged helix C-terminal" evidence="8">
    <location>
        <begin position="506"/>
        <end position="642"/>
    </location>
</feature>
<dbReference type="KEGG" id="tpf:TPHA_0N00720"/>
<dbReference type="GO" id="GO:0005656">
    <property type="term" value="C:nuclear pre-replicative complex"/>
    <property type="evidence" value="ECO:0007669"/>
    <property type="project" value="EnsemblFungi"/>
</dbReference>
<evidence type="ECO:0000259" key="8">
    <source>
        <dbReference type="Pfam" id="PF18137"/>
    </source>
</evidence>
<dbReference type="Pfam" id="PF07034">
    <property type="entry name" value="ORC3_N"/>
    <property type="match status" value="1"/>
</dbReference>
<comment type="subcellular location">
    <subcellularLocation>
        <location evidence="1">Nucleus</location>
    </subcellularLocation>
</comment>
<dbReference type="AlphaFoldDB" id="G8C125"/>
<dbReference type="HOGENOM" id="CLU_403318_0_0_1"/>
<dbReference type="RefSeq" id="XP_003688287.1">
    <property type="nucleotide sequence ID" value="XM_003688239.1"/>
</dbReference>
<protein>
    <submittedName>
        <fullName evidence="9">Uncharacterized protein</fullName>
    </submittedName>
</protein>
<dbReference type="GO" id="GO:0006270">
    <property type="term" value="P:DNA replication initiation"/>
    <property type="evidence" value="ECO:0007669"/>
    <property type="project" value="EnsemblFungi"/>
</dbReference>
<dbReference type="InterPro" id="IPR040855">
    <property type="entry name" value="ORC_WH_C"/>
</dbReference>
<dbReference type="STRING" id="1071381.G8C125"/>
<evidence type="ECO:0000256" key="4">
    <source>
        <dbReference type="ARBA" id="ARBA00023125"/>
    </source>
</evidence>
<dbReference type="InterPro" id="IPR020795">
    <property type="entry name" value="ORC3"/>
</dbReference>
<evidence type="ECO:0000259" key="7">
    <source>
        <dbReference type="Pfam" id="PF07034"/>
    </source>
</evidence>
<dbReference type="OrthoDB" id="10265211at2759"/>
<gene>
    <name evidence="9" type="primary">TPHA0N00720</name>
    <name evidence="9" type="ordered locus">TPHA_0N00720</name>
</gene>
<dbReference type="Proteomes" id="UP000005666">
    <property type="component" value="Chromosome 14"/>
</dbReference>
<keyword evidence="10" id="KW-1185">Reference proteome</keyword>
<dbReference type="GeneID" id="11532097"/>
<accession>G8C125</accession>
<dbReference type="PANTHER" id="PTHR12748:SF0">
    <property type="entry name" value="ORIGIN RECOGNITION COMPLEX SUBUNIT 3"/>
    <property type="match status" value="1"/>
</dbReference>
<dbReference type="CDD" id="cd20704">
    <property type="entry name" value="Orc3"/>
    <property type="match status" value="1"/>
</dbReference>
<evidence type="ECO:0000256" key="2">
    <source>
        <dbReference type="ARBA" id="ARBA00010977"/>
    </source>
</evidence>
<dbReference type="GO" id="GO:0005664">
    <property type="term" value="C:nuclear origin of replication recognition complex"/>
    <property type="evidence" value="ECO:0007669"/>
    <property type="project" value="EnsemblFungi"/>
</dbReference>
<proteinExistence type="inferred from homology"/>
<organism evidence="9 10">
    <name type="scientific">Tetrapisispora phaffii (strain ATCC 24235 / CBS 4417 / NBRC 1672 / NRRL Y-8282 / UCD 70-5)</name>
    <name type="common">Yeast</name>
    <name type="synonym">Fabospora phaffii</name>
    <dbReference type="NCBI Taxonomy" id="1071381"/>
    <lineage>
        <taxon>Eukaryota</taxon>
        <taxon>Fungi</taxon>
        <taxon>Dikarya</taxon>
        <taxon>Ascomycota</taxon>
        <taxon>Saccharomycotina</taxon>
        <taxon>Saccharomycetes</taxon>
        <taxon>Saccharomycetales</taxon>
        <taxon>Saccharomycetaceae</taxon>
        <taxon>Tetrapisispora</taxon>
    </lineage>
</organism>
<feature type="domain" description="Origin recognition complex subunit 3 N-terminal" evidence="7">
    <location>
        <begin position="5"/>
        <end position="358"/>
    </location>
</feature>
<dbReference type="GO" id="GO:0003682">
    <property type="term" value="F:chromatin binding"/>
    <property type="evidence" value="ECO:0007669"/>
    <property type="project" value="EnsemblFungi"/>
</dbReference>
<dbReference type="GO" id="GO:0006267">
    <property type="term" value="P:pre-replicative complex assembly involved in nuclear cell cycle DNA replication"/>
    <property type="evidence" value="ECO:0007669"/>
    <property type="project" value="EnsemblFungi"/>
</dbReference>
<evidence type="ECO:0000256" key="5">
    <source>
        <dbReference type="ARBA" id="ARBA00023242"/>
    </source>
</evidence>
<comment type="similarity">
    <text evidence="2">Belongs to the ORC3 family.</text>
</comment>
<dbReference type="OMA" id="CPTFMFF"/>
<dbReference type="PANTHER" id="PTHR12748">
    <property type="entry name" value="ORIGIN RECOGNITION COMPLEX SUBUNIT 3"/>
    <property type="match status" value="1"/>
</dbReference>
<feature type="compositionally biased region" description="Basic and acidic residues" evidence="6">
    <location>
        <begin position="171"/>
        <end position="182"/>
    </location>
</feature>
<dbReference type="GO" id="GO:0003688">
    <property type="term" value="F:DNA replication origin binding"/>
    <property type="evidence" value="ECO:0007669"/>
    <property type="project" value="EnsemblFungi"/>
</dbReference>
<evidence type="ECO:0000256" key="1">
    <source>
        <dbReference type="ARBA" id="ARBA00004123"/>
    </source>
</evidence>
<keyword evidence="4" id="KW-0238">DNA-binding</keyword>
<dbReference type="GO" id="GO:0031261">
    <property type="term" value="C:DNA replication preinitiation complex"/>
    <property type="evidence" value="ECO:0007669"/>
    <property type="project" value="EnsemblFungi"/>
</dbReference>
<feature type="compositionally biased region" description="Acidic residues" evidence="6">
    <location>
        <begin position="187"/>
        <end position="198"/>
    </location>
</feature>
<evidence type="ECO:0000313" key="10">
    <source>
        <dbReference type="Proteomes" id="UP000005666"/>
    </source>
</evidence>
<dbReference type="eggNOG" id="KOG2538">
    <property type="taxonomic scope" value="Eukaryota"/>
</dbReference>
<name>G8C125_TETPH</name>
<dbReference type="Pfam" id="PF18137">
    <property type="entry name" value="WHD_ORC"/>
    <property type="match status" value="1"/>
</dbReference>
<dbReference type="GO" id="GO:0030466">
    <property type="term" value="P:silent mating-type cassette heterochromatin formation"/>
    <property type="evidence" value="ECO:0007669"/>
    <property type="project" value="EnsemblFungi"/>
</dbReference>
<dbReference type="EMBL" id="HE612869">
    <property type="protein sequence ID" value="CCE65853.1"/>
    <property type="molecule type" value="Genomic_DNA"/>
</dbReference>
<evidence type="ECO:0000256" key="3">
    <source>
        <dbReference type="ARBA" id="ARBA00022705"/>
    </source>
</evidence>
<dbReference type="InterPro" id="IPR045667">
    <property type="entry name" value="ORC3_N"/>
</dbReference>
<evidence type="ECO:0000313" key="9">
    <source>
        <dbReference type="EMBL" id="CCE65853.1"/>
    </source>
</evidence>
<evidence type="ECO:0000256" key="6">
    <source>
        <dbReference type="SAM" id="MobiDB-lite"/>
    </source>
</evidence>
<keyword evidence="3" id="KW-0235">DNA replication</keyword>
<reference evidence="9 10" key="1">
    <citation type="journal article" date="2011" name="Proc. Natl. Acad. Sci. U.S.A.">
        <title>Evolutionary erosion of yeast sex chromosomes by mating-type switching accidents.</title>
        <authorList>
            <person name="Gordon J.L."/>
            <person name="Armisen D."/>
            <person name="Proux-Wera E."/>
            <person name="Oheigeartaigh S.S."/>
            <person name="Byrne K.P."/>
            <person name="Wolfe K.H."/>
        </authorList>
    </citation>
    <scope>NUCLEOTIDE SEQUENCE [LARGE SCALE GENOMIC DNA]</scope>
    <source>
        <strain evidence="10">ATCC 24235 / CBS 4417 / NBRC 1672 / NRRL Y-8282 / UCD 70-5</strain>
    </source>
</reference>
<sequence length="645" mass="74473">MNTSKFAEVQRGHYTYTPPLKKRKVDDKANLNSSYFVKLLDGNELDDNVNRRIELFNQLYSHFHSQVGDIIASIETDLKTEIYNILFNDTEKDRKDTFKTLFLLGSDSSTKIELPKESNDTLNALIELTPKESPNVRMMLKRSMFKLIVIADAQKQSCKDIKTEDIEDEELSLKEEENDNQKSDFINIEDGDDNDSEGTSDVSYDLALVENFKDIFGKNLNLVFNFKDVDSINFVTLNDFVVLLKSALKYEHVSVSLVFNVNTNLSNIEKNLKQSTIRTLKKNLHSLDVSRNSGFKYVNLIFQSFLDTVDGKLNLSHGFVKFILEKMANNANHNLELLIKILDYALMTYFFENPFSIFIDPANVDVLDDSYLRLLRRCPTFMFFIEGLLEQSTTLEEVENLMTNKENALGDFFVEFLVRENPINKHAIFVADFLKNEQTITNFNLIELYDNLLSGNLETYLKRWPSCHEHIEKLKFESIDTIFQELFTLDNNSSLLSQALFPSYKSNMEDNLLNWERILPSANIFSEGEVKEEDKLAYTIGPILGRLFVLYREADPQINVFDFYTAFKEHIPKDALLNYTKIISSTNTALASIVNKHEADEEDLIDKITLILFMQGVFELDQMGFIRAPNQKSYDTIEKAVWRGV</sequence>